<proteinExistence type="predicted"/>
<sequence>MADTSATTSATESTNAINETSGDTQNERQPSSAEAASESSTTEINEGDEQQAQKQQQPVANCDVWTEDLAKEKQIFDALFSTRRPKDGWAGLSSGLKSVAKGTAAGLTALIASPMVGAQQEGVKGLAVGLITGVASAVTLPVTGVCVGAYQLSRGIVNSAEAIQKSAQGMVWNEQTREWYFYSMQQENTDLEQQMQDLQRKLQQNDSNSNNSSNDRPVQDRQYYDLLKVPTTASSADLKKAYYREARLVHPDKNPDDPDAADKFQKLGHAYQILSQPESRAHYDKHGIVSNNPSEMKLTDVDPRTFFAVMFGSDAVKPYIGELWIANKADTLLKDQALQEFANQHNGNGENSDESSNSKSSETKKETSERAQYKAQLEVFQQQHRQVQAALHLLSRIQPFVEGLQDEAEFIALAQEEAAIISKQDFGAVFLKAIGYSLELEAMDFLGSYQSFLGVDGHAAKFRKRQYGMANQLRLLTAAVAAARAGSAAYHEVDRLQKQAAQLSEEANPQTIKLASEKIEESLPAILELAWAINIQDITRTLRGVCLKLFTDGAEHLTIEQRLKRAEGVWLLGREFYSMGSVAEATATSNGMNAKDIRTRAEVAAMTTLAKAQGQEMNDKDAEELIKQARMMEDMQRKASAD</sequence>
<dbReference type="Pfam" id="PF00226">
    <property type="entry name" value="DnaJ"/>
    <property type="match status" value="1"/>
</dbReference>
<feature type="compositionally biased region" description="Polar residues" evidence="1">
    <location>
        <begin position="15"/>
        <end position="30"/>
    </location>
</feature>
<dbReference type="CDD" id="cd06257">
    <property type="entry name" value="DnaJ"/>
    <property type="match status" value="1"/>
</dbReference>
<evidence type="ECO:0000313" key="4">
    <source>
        <dbReference type="Proteomes" id="UP000198406"/>
    </source>
</evidence>
<gene>
    <name evidence="3" type="ORF">FisN_19Lh018</name>
</gene>
<dbReference type="SUPFAM" id="SSF46565">
    <property type="entry name" value="Chaperone J-domain"/>
    <property type="match status" value="1"/>
</dbReference>
<accession>A0A1Z5JQY4</accession>
<dbReference type="Gene3D" id="1.10.287.110">
    <property type="entry name" value="DnaJ domain"/>
    <property type="match status" value="1"/>
</dbReference>
<dbReference type="EMBL" id="BDSP01000106">
    <property type="protein sequence ID" value="GAX16440.1"/>
    <property type="molecule type" value="Genomic_DNA"/>
</dbReference>
<feature type="region of interest" description="Disordered" evidence="1">
    <location>
        <begin position="192"/>
        <end position="220"/>
    </location>
</feature>
<name>A0A1Z5JQY4_FISSO</name>
<evidence type="ECO:0000256" key="1">
    <source>
        <dbReference type="SAM" id="MobiDB-lite"/>
    </source>
</evidence>
<dbReference type="InterPro" id="IPR052423">
    <property type="entry name" value="EMIR"/>
</dbReference>
<feature type="domain" description="J" evidence="2">
    <location>
        <begin position="222"/>
        <end position="287"/>
    </location>
</feature>
<dbReference type="InParanoid" id="A0A1Z5JQY4"/>
<keyword evidence="4" id="KW-1185">Reference proteome</keyword>
<dbReference type="PROSITE" id="PS50076">
    <property type="entry name" value="DNAJ_2"/>
    <property type="match status" value="1"/>
</dbReference>
<feature type="region of interest" description="Disordered" evidence="1">
    <location>
        <begin position="344"/>
        <end position="368"/>
    </location>
</feature>
<dbReference type="PRINTS" id="PR00625">
    <property type="entry name" value="JDOMAIN"/>
</dbReference>
<feature type="compositionally biased region" description="Low complexity" evidence="1">
    <location>
        <begin position="31"/>
        <end position="43"/>
    </location>
</feature>
<dbReference type="Pfam" id="PF14308">
    <property type="entry name" value="DnaJ-X"/>
    <property type="match status" value="1"/>
</dbReference>
<feature type="compositionally biased region" description="Low complexity" evidence="1">
    <location>
        <begin position="1"/>
        <end position="14"/>
    </location>
</feature>
<dbReference type="OrthoDB" id="10250354at2759"/>
<dbReference type="InterPro" id="IPR001623">
    <property type="entry name" value="DnaJ_domain"/>
</dbReference>
<evidence type="ECO:0000313" key="3">
    <source>
        <dbReference type="EMBL" id="GAX16440.1"/>
    </source>
</evidence>
<dbReference type="PANTHER" id="PTHR44094">
    <property type="entry name" value="DNAJ HEAT SHOCK N-TERMINAL DOMAIN-CONTAINING PROTEIN"/>
    <property type="match status" value="1"/>
</dbReference>
<dbReference type="FunCoup" id="A0A1Z5JQY4">
    <property type="interactions" value="14"/>
</dbReference>
<protein>
    <recommendedName>
        <fullName evidence="2">J domain-containing protein</fullName>
    </recommendedName>
</protein>
<dbReference type="PANTHER" id="PTHR44094:SF8">
    <property type="entry name" value="DNAJ HEAT SHOCK N-TERMINAL DOMAIN-CONTAINING PROTEIN-RELATED"/>
    <property type="match status" value="1"/>
</dbReference>
<dbReference type="AlphaFoldDB" id="A0A1Z5JQY4"/>
<feature type="compositionally biased region" description="Low complexity" evidence="1">
    <location>
        <begin position="346"/>
        <end position="360"/>
    </location>
</feature>
<dbReference type="InterPro" id="IPR036869">
    <property type="entry name" value="J_dom_sf"/>
</dbReference>
<reference evidence="3 4" key="1">
    <citation type="journal article" date="2015" name="Plant Cell">
        <title>Oil accumulation by the oleaginous diatom Fistulifera solaris as revealed by the genome and transcriptome.</title>
        <authorList>
            <person name="Tanaka T."/>
            <person name="Maeda Y."/>
            <person name="Veluchamy A."/>
            <person name="Tanaka M."/>
            <person name="Abida H."/>
            <person name="Marechal E."/>
            <person name="Bowler C."/>
            <person name="Muto M."/>
            <person name="Sunaga Y."/>
            <person name="Tanaka M."/>
            <person name="Yoshino T."/>
            <person name="Taniguchi T."/>
            <person name="Fukuda Y."/>
            <person name="Nemoto M."/>
            <person name="Matsumoto M."/>
            <person name="Wong P.S."/>
            <person name="Aburatani S."/>
            <person name="Fujibuchi W."/>
        </authorList>
    </citation>
    <scope>NUCLEOTIDE SEQUENCE [LARGE SCALE GENOMIC DNA]</scope>
    <source>
        <strain evidence="3 4">JPCC DA0580</strain>
    </source>
</reference>
<dbReference type="Proteomes" id="UP000198406">
    <property type="component" value="Unassembled WGS sequence"/>
</dbReference>
<feature type="region of interest" description="Disordered" evidence="1">
    <location>
        <begin position="1"/>
        <end position="59"/>
    </location>
</feature>
<dbReference type="SMART" id="SM00271">
    <property type="entry name" value="DnaJ"/>
    <property type="match status" value="1"/>
</dbReference>
<comment type="caution">
    <text evidence="3">The sequence shown here is derived from an EMBL/GenBank/DDBJ whole genome shotgun (WGS) entry which is preliminary data.</text>
</comment>
<dbReference type="InterPro" id="IPR026894">
    <property type="entry name" value="DnaJ_X"/>
</dbReference>
<evidence type="ECO:0000259" key="2">
    <source>
        <dbReference type="PROSITE" id="PS50076"/>
    </source>
</evidence>
<organism evidence="3 4">
    <name type="scientific">Fistulifera solaris</name>
    <name type="common">Oleaginous diatom</name>
    <dbReference type="NCBI Taxonomy" id="1519565"/>
    <lineage>
        <taxon>Eukaryota</taxon>
        <taxon>Sar</taxon>
        <taxon>Stramenopiles</taxon>
        <taxon>Ochrophyta</taxon>
        <taxon>Bacillariophyta</taxon>
        <taxon>Bacillariophyceae</taxon>
        <taxon>Bacillariophycidae</taxon>
        <taxon>Naviculales</taxon>
        <taxon>Naviculaceae</taxon>
        <taxon>Fistulifera</taxon>
    </lineage>
</organism>
<feature type="compositionally biased region" description="Low complexity" evidence="1">
    <location>
        <begin position="193"/>
        <end position="215"/>
    </location>
</feature>